<feature type="region of interest" description="Disordered" evidence="2">
    <location>
        <begin position="146"/>
        <end position="175"/>
    </location>
</feature>
<feature type="region of interest" description="Disordered" evidence="2">
    <location>
        <begin position="2221"/>
        <end position="2240"/>
    </location>
</feature>
<feature type="compositionally biased region" description="Basic and acidic residues" evidence="2">
    <location>
        <begin position="2221"/>
        <end position="2230"/>
    </location>
</feature>
<dbReference type="Pfam" id="PF02145">
    <property type="entry name" value="Rap_GAP"/>
    <property type="match status" value="1"/>
</dbReference>
<feature type="compositionally biased region" description="Polar residues" evidence="2">
    <location>
        <begin position="1348"/>
        <end position="1357"/>
    </location>
</feature>
<feature type="compositionally biased region" description="Low complexity" evidence="2">
    <location>
        <begin position="440"/>
        <end position="459"/>
    </location>
</feature>
<proteinExistence type="predicted"/>
<evidence type="ECO:0000256" key="2">
    <source>
        <dbReference type="SAM" id="MobiDB-lite"/>
    </source>
</evidence>
<feature type="compositionally biased region" description="Polar residues" evidence="2">
    <location>
        <begin position="492"/>
        <end position="506"/>
    </location>
</feature>
<feature type="region of interest" description="Disordered" evidence="2">
    <location>
        <begin position="587"/>
        <end position="634"/>
    </location>
</feature>
<feature type="compositionally biased region" description="Polar residues" evidence="2">
    <location>
        <begin position="867"/>
        <end position="877"/>
    </location>
</feature>
<feature type="compositionally biased region" description="Polar residues" evidence="2">
    <location>
        <begin position="2534"/>
        <end position="2546"/>
    </location>
</feature>
<dbReference type="PANTHER" id="PTHR15711:SF22">
    <property type="entry name" value="RAP-GAP DOMAIN-CONTAINING PROTEIN"/>
    <property type="match status" value="1"/>
</dbReference>
<evidence type="ECO:0000256" key="1">
    <source>
        <dbReference type="ARBA" id="ARBA00022468"/>
    </source>
</evidence>
<feature type="region of interest" description="Disordered" evidence="2">
    <location>
        <begin position="2693"/>
        <end position="2762"/>
    </location>
</feature>
<sequence length="3120" mass="336924">MNTFSATTIPQEEEEEQESPTSDTYPNSPTKTAFTPASSPAASCSASTSTCILDSERISSAPALHHRPSETLNTGISINTSGSYTDVPSTTPSPSPLSSNSNSSNGYHGSATNSHPIPSQICRFSSGYSGSSKTFNFLGALSPKTTKQKMIKQQQQHQQQQQQAEKELPPAYPLAPASGATIATVSLSESPEMAATMYCSHPFAASTPISPLSANTLGPVEHPLSPSSSSPSSHMHSMTSHTPSPRGKRFSIDLQDTRGQSRQLQHAPSHDSCEHATENKKYKEAHPHLGRRLSMAIGLSSYSPTPTKAQLQRKRPVSIDSLSALETPGLMTPQSELQLVTSGTEREKERKGGLMNNFMTRPRVMSTSDVPVAKSSVFAPSNHLPALGEGSVEETPNNHTSLNVMPSPVAATIENTDKEIGVIEGRFTEATSDYAEGNEGSCSCSGRHSSSSNSSGSSSRRQKFFMISRHGRDSHDSGSSGKSSIDRPPSSPTVSSFWQRKSSVQPMHSEATEVATQMFTGTAGSTRGLHPLDQQDPQTLGSLERLDFYGAVDLQQVSYGASALDGNMVETTLSHLRDGWTVSALSDSDVRRDGQRQDSQKRQQQSAGPNISTSTPSTSIASSTSAIRATTNTKSSRLGKIGRFKFPSLSIGNIHKSKSTVTMANLSPEPQQHHHHHHHHQQQQQKQQQQQQQQQQQPALSTLESIERRSLPDSLTGPTLNQVAKQSSPSLLNTSESVSTITSVNTTNMTALGEPSIPCSSSHDSFSSGSNVFEQSGAHGGLYERRTRQSLSGVLEAQSLHPHHSSTSGDMALNPLTTTLRAQLVHPLAPEGQHMGRVQSRNRYTAKGLFGSERFTSSTDGKGGGQAQEQGSWTTGGFPSGLFRRGSRRTVSASHILSNSIFAADGSMPEAPPTPSLPLFYRETGHLGKVPPVEYSQNKIDATISTVLDKEKGCRDQRVSLEVVPGSVGQYLFGNELQNMSFGQVHSETMASMEWSKGSEEDNSMDSFVTKENTTSNSAASRELPTPATDREQESQGQHDVGFVAATADSFSGPQALSLSAQVATSMNGPSSGAVTGTAECVPTVPSSKPRPLSPAAFSLLAAKNERRLFASPSPPHFLSAMEQSKSLASFPSEYDTHTRSSASLLPKHSMTTSYLYSTAANHNAYGPKPTVHPTKITAPASRATTGARNPSLPHLEPRNAVADYSPSVHYKRQRSMSLQDADLLTADQFIALMPDDLTPKRRFSSEEALSENPLWHASQRTKSIPIPDSPTALRSLLEMLRAKCDEVLHCVAAGSETREDKKGRTMTVGMTGNVTIRVQEATVDHITTTAWSEFPSEAQGRAGSGQHLGNESSASTAEGVRPECELDFDSTMAMDMTIETMGHVVARMIEVMAKYTSVNHLTAVYRRLDELRLKAYKALPMKTYCKWSSLDASQRHSENKEDVIGAVDEPMTKSDTATGNNETIGMASNEPERLLRGNQAVDQPIQLHMYQHQNGGSDDTDNSHSHAYMEQLNAVEDYIRSLLKAVESTMADYLQAYSRMFVLPTTGYRIEGCGDLKGTSMAPSRPDPQVALTSVKGTTSNTPPSSLLTRATAVQGIIAANAIDHYSLAGKYGDEFLDPCPSVSPSTTAEVPKGSTLVSGGMPMARVQSMPESKDEWRNTSSSTPLSNPTVVGGGIGGIGATGAGAGVTVAGGPDMSMLGEYSKEHMGHEAYYYRNWFLGREHRTFVGQVDGLGTVIISIIKDMVVPSEARPTPLANHNSGPIALSASSSSDYSSGSIGTAFGSGASLGSNLSRPSLLHSSQSFYPGRGVGGRLLSSTRTSSEAMRAILSASTAIATGAGSNAETHPSASRVFNTPGGAVSSSTPTNKQAAAATGTIPSATASTALSLPVHNSTTSLNSNKDSSSTARWQYRCILRQKDVDSLRITLPEPDPGPLNNLARRVGKPQWKTILQSIHPAITQQAASKLKKVQNNQQFEKELAKFDETMLRFNYKFGVLLVLPGQTREEDWFSNQMESSTNFQAFLEHGVLGQKVALKGFDRFSAGLDTRCNSPLCIIPLNRLVGEAGEYSYYDTWGEGFEIMYHVSTLLPYNTADRQQIQRKRHIGNDIVCIVFVDGDQPFVPNAIKSQFLHIFVVIRQIELSDGINGYSVAIACDEQVPDFGPPLPEPPVFKTPLELRAFLLCKMINGENAAYKAPRLIKPHQRARSGMLENLVAKANTLAKDKDSDRKQLKQQKAAATPSIAASTLHGYSTTMTTTSAPTTPAMRPTTSTIYCCQCHQQHLDDSFFRDHATGVQQYPVLPSSLHQPAYPCQPGHPLDCERAYTFSTFSTATPPYSPGDETRHPMRFMKANTISGTRASSRNSLTLGSELKGSLFKHRRRSSNVDGSKLEAMLKSNAIADNDSEKEWISASGFESVSRAQAYNFNGAHQTHAQSLPCSPMLTPSALSHLCSLALDRPRDHVNDSPRSMSSLTPTLCERAELVSPIIPNPTYHRNANGVSLQRAQSLASTPTESRFTVNRWDPHRERPSLPATMTVENSDHGSSLDNGFNKARSKSEIDLVLSPIQEGHQTASKRSTVPALGSPSSPSFFMQSQSTLTLKEHLQQNLTPSKAPTLAIMPHPSMKGRAHNFLTTLVRRRASSNDTSSLTPTPHPDRSLLYKDEALHLHLQEHTMAATSLPQPLKRKDSYKSKSLIHIDTQSRSSSNPAFDSSSSTTAYHTNGTSNSVMRTSTGTSTLSYRSTSGTSMSLTTPTSTYSSNTISPPSLRSFTSREALYQSYSSTAPLTTMNGATTIEKSMSTAATHTQILKYQQDSAASVATAQEDAMSGEDGQKDTTYGRDMATVLTTTMATTTTAMTDYLTYKSPSFSTSRDSLLQQRFDPDYVRPRSSNDHHVTSRADHGFAGELRNSPHPANATKAVHGSPLCNLGRYCADPLESPEMNTAVSVGASGGGGGGGDIAWVDSPEAELEEVCTKTAFDEGELLIESPQIPTRQVKRAVSEESFLKRTGSLARTSLLRSKGTGLQETCLWSPVCCMPHHGNPAAIVCPNMCAIAVQQQQQQQHVGIAEVDVGMEDASFRTFKGRFAPSILRSRIESRVRKSGESQRNQYKCSLEVEEPDMKRS</sequence>
<feature type="compositionally biased region" description="Polar residues" evidence="2">
    <location>
        <begin position="106"/>
        <end position="115"/>
    </location>
</feature>
<gene>
    <name evidence="4" type="ORF">KVV02_005762</name>
</gene>
<reference evidence="4" key="1">
    <citation type="submission" date="2021-07" db="EMBL/GenBank/DDBJ databases">
        <title>Draft genome of Mortierella alpina, strain LL118, isolated from an aspen leaf litter sample.</title>
        <authorList>
            <person name="Yang S."/>
            <person name="Vinatzer B.A."/>
        </authorList>
    </citation>
    <scope>NUCLEOTIDE SEQUENCE</scope>
    <source>
        <strain evidence="4">LL118</strain>
    </source>
</reference>
<feature type="compositionally biased region" description="Basic and acidic residues" evidence="2">
    <location>
        <begin position="268"/>
        <end position="286"/>
    </location>
</feature>
<feature type="region of interest" description="Disordered" evidence="2">
    <location>
        <begin position="1334"/>
        <end position="1363"/>
    </location>
</feature>
<feature type="region of interest" description="Disordered" evidence="2">
    <location>
        <begin position="1856"/>
        <end position="1876"/>
    </location>
</feature>
<feature type="compositionally biased region" description="Basic and acidic residues" evidence="2">
    <location>
        <begin position="588"/>
        <end position="601"/>
    </location>
</feature>
<feature type="compositionally biased region" description="Polar residues" evidence="2">
    <location>
        <begin position="1011"/>
        <end position="1020"/>
    </location>
</feature>
<feature type="compositionally biased region" description="Low complexity" evidence="2">
    <location>
        <begin position="682"/>
        <end position="697"/>
    </location>
</feature>
<dbReference type="Gene3D" id="3.40.50.11210">
    <property type="entry name" value="Rap/Ran-GAP"/>
    <property type="match status" value="1"/>
</dbReference>
<dbReference type="PROSITE" id="PS50085">
    <property type="entry name" value="RAPGAP"/>
    <property type="match status" value="1"/>
</dbReference>
<feature type="compositionally biased region" description="Polar residues" evidence="2">
    <location>
        <begin position="2713"/>
        <end position="2762"/>
    </location>
</feature>
<feature type="region of interest" description="Disordered" evidence="2">
    <location>
        <begin position="1"/>
        <end position="46"/>
    </location>
</feature>
<dbReference type="Proteomes" id="UP000717515">
    <property type="component" value="Unassembled WGS sequence"/>
</dbReference>
<feature type="compositionally biased region" description="Low complexity" evidence="2">
    <location>
        <begin position="153"/>
        <end position="163"/>
    </location>
</feature>
<feature type="compositionally biased region" description="Low complexity" evidence="2">
    <location>
        <begin position="225"/>
        <end position="245"/>
    </location>
</feature>
<feature type="compositionally biased region" description="Low complexity" evidence="2">
    <location>
        <begin position="2699"/>
        <end position="2712"/>
    </location>
</feature>
<evidence type="ECO:0000313" key="4">
    <source>
        <dbReference type="EMBL" id="KAG9321389.1"/>
    </source>
</evidence>
<feature type="region of interest" description="Disordered" evidence="2">
    <location>
        <begin position="1011"/>
        <end position="1038"/>
    </location>
</feature>
<name>A0A9P8A2V2_MORAP</name>
<organism evidence="4 5">
    <name type="scientific">Mortierella alpina</name>
    <name type="common">Oleaginous fungus</name>
    <name type="synonym">Mortierella renispora</name>
    <dbReference type="NCBI Taxonomy" id="64518"/>
    <lineage>
        <taxon>Eukaryota</taxon>
        <taxon>Fungi</taxon>
        <taxon>Fungi incertae sedis</taxon>
        <taxon>Mucoromycota</taxon>
        <taxon>Mortierellomycotina</taxon>
        <taxon>Mortierellomycetes</taxon>
        <taxon>Mortierellales</taxon>
        <taxon>Mortierellaceae</taxon>
        <taxon>Mortierella</taxon>
    </lineage>
</organism>
<dbReference type="InterPro" id="IPR035974">
    <property type="entry name" value="Rap/Ran-GAP_sf"/>
</dbReference>
<dbReference type="GO" id="GO:0005737">
    <property type="term" value="C:cytoplasm"/>
    <property type="evidence" value="ECO:0007669"/>
    <property type="project" value="TreeGrafter"/>
</dbReference>
<accession>A0A9P8A2V2</accession>
<feature type="domain" description="Rap-GAP" evidence="3">
    <location>
        <begin position="1980"/>
        <end position="2213"/>
    </location>
</feature>
<feature type="region of interest" description="Disordered" evidence="2">
    <location>
        <begin position="61"/>
        <end position="115"/>
    </location>
</feature>
<dbReference type="PANTHER" id="PTHR15711">
    <property type="entry name" value="RAP GTPASE-ACTIVATING PROTEIN"/>
    <property type="match status" value="1"/>
</dbReference>
<feature type="compositionally biased region" description="Polar residues" evidence="2">
    <location>
        <begin position="1861"/>
        <end position="1870"/>
    </location>
</feature>
<feature type="region of interest" description="Disordered" evidence="2">
    <location>
        <begin position="668"/>
        <end position="737"/>
    </location>
</feature>
<feature type="region of interest" description="Disordered" evidence="2">
    <location>
        <begin position="434"/>
        <end position="509"/>
    </location>
</feature>
<keyword evidence="1" id="KW-0343">GTPase activation</keyword>
<feature type="region of interest" description="Disordered" evidence="2">
    <location>
        <begin position="2521"/>
        <end position="2546"/>
    </location>
</feature>
<feature type="compositionally biased region" description="Low complexity" evidence="2">
    <location>
        <begin position="602"/>
        <end position="633"/>
    </location>
</feature>
<protein>
    <recommendedName>
        <fullName evidence="3">Rap-GAP domain-containing protein</fullName>
    </recommendedName>
</protein>
<feature type="compositionally biased region" description="Low complexity" evidence="2">
    <location>
        <begin position="88"/>
        <end position="105"/>
    </location>
</feature>
<evidence type="ECO:0000313" key="5">
    <source>
        <dbReference type="Proteomes" id="UP000717515"/>
    </source>
</evidence>
<evidence type="ECO:0000259" key="3">
    <source>
        <dbReference type="PROSITE" id="PS50085"/>
    </source>
</evidence>
<feature type="region of interest" description="Disordered" evidence="2">
    <location>
        <begin position="214"/>
        <end position="286"/>
    </location>
</feature>
<dbReference type="EMBL" id="JAIFTL010000208">
    <property type="protein sequence ID" value="KAG9321389.1"/>
    <property type="molecule type" value="Genomic_DNA"/>
</dbReference>
<feature type="compositionally biased region" description="Low complexity" evidence="2">
    <location>
        <begin position="477"/>
        <end position="487"/>
    </location>
</feature>
<feature type="region of interest" description="Disordered" evidence="2">
    <location>
        <begin position="752"/>
        <end position="773"/>
    </location>
</feature>
<feature type="compositionally biased region" description="Low complexity" evidence="2">
    <location>
        <begin position="1660"/>
        <end position="1672"/>
    </location>
</feature>
<feature type="compositionally biased region" description="Low complexity" evidence="2">
    <location>
        <begin position="28"/>
        <end position="46"/>
    </location>
</feature>
<dbReference type="Gene3D" id="3.30.1120.160">
    <property type="match status" value="1"/>
</dbReference>
<feature type="compositionally biased region" description="Low complexity" evidence="2">
    <location>
        <begin position="752"/>
        <end position="770"/>
    </location>
</feature>
<feature type="compositionally biased region" description="Polar residues" evidence="2">
    <location>
        <begin position="716"/>
        <end position="732"/>
    </location>
</feature>
<comment type="caution">
    <text evidence="4">The sequence shown here is derived from an EMBL/GenBank/DDBJ whole genome shotgun (WGS) entry which is preliminary data.</text>
</comment>
<dbReference type="GO" id="GO:0005096">
    <property type="term" value="F:GTPase activator activity"/>
    <property type="evidence" value="ECO:0007669"/>
    <property type="project" value="UniProtKB-KW"/>
</dbReference>
<feature type="region of interest" description="Disordered" evidence="2">
    <location>
        <begin position="1648"/>
        <end position="1672"/>
    </location>
</feature>
<dbReference type="InterPro" id="IPR050989">
    <property type="entry name" value="Rap1_Ran_GAP"/>
</dbReference>
<feature type="compositionally biased region" description="Polar residues" evidence="2">
    <location>
        <begin position="257"/>
        <end position="266"/>
    </location>
</feature>
<dbReference type="SUPFAM" id="SSF111347">
    <property type="entry name" value="Rap/Ran-GAP"/>
    <property type="match status" value="1"/>
</dbReference>
<feature type="compositionally biased region" description="Polar residues" evidence="2">
    <location>
        <begin position="1"/>
        <end position="10"/>
    </location>
</feature>
<feature type="region of interest" description="Disordered" evidence="2">
    <location>
        <begin position="849"/>
        <end position="881"/>
    </location>
</feature>
<dbReference type="GO" id="GO:0051056">
    <property type="term" value="P:regulation of small GTPase mediated signal transduction"/>
    <property type="evidence" value="ECO:0007669"/>
    <property type="project" value="InterPro"/>
</dbReference>
<dbReference type="InterPro" id="IPR000331">
    <property type="entry name" value="Rap/Ran_GAP_dom"/>
</dbReference>
<feature type="compositionally biased region" description="Polar residues" evidence="2">
    <location>
        <begin position="70"/>
        <end position="87"/>
    </location>
</feature>
<feature type="region of interest" description="Disordered" evidence="2">
    <location>
        <begin position="3097"/>
        <end position="3120"/>
    </location>
</feature>